<dbReference type="SMART" id="SM00382">
    <property type="entry name" value="AAA"/>
    <property type="match status" value="1"/>
</dbReference>
<dbReference type="InterPro" id="IPR027417">
    <property type="entry name" value="P-loop_NTPase"/>
</dbReference>
<dbReference type="InterPro" id="IPR003959">
    <property type="entry name" value="ATPase_AAA_core"/>
</dbReference>
<evidence type="ECO:0000313" key="6">
    <source>
        <dbReference type="Proteomes" id="UP001206548"/>
    </source>
</evidence>
<organism evidence="5 6">
    <name type="scientific">Streptococcus sciuri</name>
    <dbReference type="NCBI Taxonomy" id="2973939"/>
    <lineage>
        <taxon>Bacteria</taxon>
        <taxon>Bacillati</taxon>
        <taxon>Bacillota</taxon>
        <taxon>Bacilli</taxon>
        <taxon>Lactobacillales</taxon>
        <taxon>Streptococcaceae</taxon>
        <taxon>Streptococcus</taxon>
    </lineage>
</organism>
<reference evidence="5 6" key="1">
    <citation type="journal article" date="2023" name="Int. J. Syst. Evol. Microbiol.">
        <title>Streptococcus sciuri sp. nov., Staphylococcus marylandisciuri sp. nov. and Staphylococcus americanisciuri sp. nov., isolated from faeces of eastern grey squirrel (Sciurus carolinensis).</title>
        <authorList>
            <person name="Volokhov D.V."/>
            <person name="Zagorodnyaya T.A."/>
            <person name="Furtak V.A."/>
            <person name="Nattanmai G."/>
            <person name="Randall L."/>
            <person name="Jose S."/>
            <person name="Gao Y."/>
            <person name="Eisenberg T."/>
            <person name="Delmonte P."/>
            <person name="Blom J."/>
            <person name="Mitchell K.K."/>
        </authorList>
    </citation>
    <scope>NUCLEOTIDE SEQUENCE [LARGE SCALE GENOMIC DNA]</scope>
    <source>
        <strain evidence="5 6">SQ9-PEA</strain>
    </source>
</reference>
<dbReference type="Proteomes" id="UP001206548">
    <property type="component" value="Unassembled WGS sequence"/>
</dbReference>
<evidence type="ECO:0000259" key="4">
    <source>
        <dbReference type="SMART" id="SM00382"/>
    </source>
</evidence>
<comment type="caution">
    <text evidence="5">The sequence shown here is derived from an EMBL/GenBank/DDBJ whole genome shotgun (WGS) entry which is preliminary data.</text>
</comment>
<accession>A0ABT2F5W4</accession>
<feature type="domain" description="AAA+ ATPase" evidence="4">
    <location>
        <begin position="38"/>
        <end position="150"/>
    </location>
</feature>
<evidence type="ECO:0000256" key="2">
    <source>
        <dbReference type="ARBA" id="ARBA00022741"/>
    </source>
</evidence>
<comment type="similarity">
    <text evidence="1">Belongs to the AAA ATPase family. RarA/MGS1/WRNIP1 subfamily.</text>
</comment>
<dbReference type="SUPFAM" id="SSF52540">
    <property type="entry name" value="P-loop containing nucleoside triphosphate hydrolases"/>
    <property type="match status" value="1"/>
</dbReference>
<dbReference type="InterPro" id="IPR008921">
    <property type="entry name" value="DNA_pol3_clamp-load_cplx_C"/>
</dbReference>
<dbReference type="Gene3D" id="3.40.50.300">
    <property type="entry name" value="P-loop containing nucleotide triphosphate hydrolases"/>
    <property type="match status" value="1"/>
</dbReference>
<dbReference type="InterPro" id="IPR003593">
    <property type="entry name" value="AAA+_ATPase"/>
</dbReference>
<dbReference type="Pfam" id="PF00004">
    <property type="entry name" value="AAA"/>
    <property type="match status" value="1"/>
</dbReference>
<dbReference type="Gene3D" id="1.20.272.10">
    <property type="match status" value="1"/>
</dbReference>
<sequence>MNDNLALRMRPKTIDQIIGQNHLVGEGKIIRRMVETKRLSSMILYGPPGIGKTSIASAIAGTSKYAFRTFNATIDSKKRLQEIAEEAKFSGGLVLLLDEIHRLDKTKQDFLLPLLENSTITMIGATTENPFFSVTPAIRSRVQIFELEPLTNDDIKKAVLIAVTDRKRGFDFPIELDPDALDFIATSTNGDARSALNALELAVLSTSEETDGTRHITLDIMENCFQKSYITMDKSGDGHYDVLSALQKSIRGSDVNASLHYAARLIEAGDLQSLARRLMVIAYEDIGLANPDAQIHTMAALDAAQKLGFPEARIPIANIVIDLALSPKSNSAYMAMNDALTDLQKQGHLPIPRHIRDGHYKGSQKLGNAQGYLYPHDFPEKWVDQQYLPDKIKHANYFTPNQTGKYERALSANKERIDYLLNEKRALKNSTIL</sequence>
<dbReference type="Gene3D" id="1.10.3710.10">
    <property type="entry name" value="DNA polymerase III clamp loader subunits, C-terminal domain"/>
    <property type="match status" value="1"/>
</dbReference>
<proteinExistence type="inferred from homology"/>
<dbReference type="Gene3D" id="1.10.8.60">
    <property type="match status" value="1"/>
</dbReference>
<dbReference type="InterPro" id="IPR032423">
    <property type="entry name" value="AAA_assoc_2"/>
</dbReference>
<dbReference type="PANTHER" id="PTHR13779:SF7">
    <property type="entry name" value="ATPASE WRNIP1"/>
    <property type="match status" value="1"/>
</dbReference>
<dbReference type="PANTHER" id="PTHR13779">
    <property type="entry name" value="WERNER HELICASE-INTERACTING PROTEIN 1 FAMILY MEMBER"/>
    <property type="match status" value="1"/>
</dbReference>
<keyword evidence="2" id="KW-0547">Nucleotide-binding</keyword>
<dbReference type="Pfam" id="PF16193">
    <property type="entry name" value="AAA_assoc_2"/>
    <property type="match status" value="1"/>
</dbReference>
<dbReference type="InterPro" id="IPR021886">
    <property type="entry name" value="MgsA_C"/>
</dbReference>
<evidence type="ECO:0000256" key="1">
    <source>
        <dbReference type="ARBA" id="ARBA00008959"/>
    </source>
</evidence>
<dbReference type="InterPro" id="IPR051314">
    <property type="entry name" value="AAA_ATPase_RarA/MGS1/WRNIP1"/>
</dbReference>
<dbReference type="Pfam" id="PF12002">
    <property type="entry name" value="MgsA_C"/>
    <property type="match status" value="1"/>
</dbReference>
<keyword evidence="6" id="KW-1185">Reference proteome</keyword>
<dbReference type="CDD" id="cd18139">
    <property type="entry name" value="HLD_clamp_RarA"/>
    <property type="match status" value="1"/>
</dbReference>
<name>A0ABT2F5W4_9STRE</name>
<gene>
    <name evidence="5" type="ORF">NXS10_02625</name>
</gene>
<evidence type="ECO:0000256" key="3">
    <source>
        <dbReference type="ARBA" id="ARBA00022840"/>
    </source>
</evidence>
<dbReference type="CDD" id="cd00009">
    <property type="entry name" value="AAA"/>
    <property type="match status" value="1"/>
</dbReference>
<protein>
    <submittedName>
        <fullName evidence="5">Replication-associated recombination protein A</fullName>
    </submittedName>
</protein>
<dbReference type="RefSeq" id="WP_259137384.1">
    <property type="nucleotide sequence ID" value="NZ_JANUXX010000002.1"/>
</dbReference>
<keyword evidence="3" id="KW-0067">ATP-binding</keyword>
<evidence type="ECO:0000313" key="5">
    <source>
        <dbReference type="EMBL" id="MCS4487870.1"/>
    </source>
</evidence>
<dbReference type="SUPFAM" id="SSF48019">
    <property type="entry name" value="post-AAA+ oligomerization domain-like"/>
    <property type="match status" value="1"/>
</dbReference>
<dbReference type="EMBL" id="JANUXX010000002">
    <property type="protein sequence ID" value="MCS4487870.1"/>
    <property type="molecule type" value="Genomic_DNA"/>
</dbReference>